<dbReference type="EMBL" id="CM000832">
    <property type="protein sequence ID" value="EET06500.1"/>
    <property type="molecule type" value="Genomic_DNA"/>
</dbReference>
<feature type="region of interest" description="Disordered" evidence="1">
    <location>
        <begin position="1"/>
        <end position="24"/>
    </location>
</feature>
<evidence type="ECO:0000313" key="2">
    <source>
        <dbReference type="EMBL" id="EET06500.1"/>
    </source>
</evidence>
<dbReference type="Proteomes" id="UP000001812">
    <property type="component" value="Chromosome I"/>
</dbReference>
<sequence>MAAARGRETIILAGTGMPPGAMGEAVPPTVWRRFVRNDGE</sequence>
<accession>A0A0E1VZW5</accession>
<dbReference type="HOGENOM" id="CLU_3286194_0_0_4"/>
<dbReference type="AlphaFoldDB" id="A0A0E1VZW5"/>
<protein>
    <submittedName>
        <fullName evidence="2">Uncharacterized protein</fullName>
    </submittedName>
</protein>
<organism evidence="2">
    <name type="scientific">Burkholderia pseudomallei 1710a</name>
    <dbReference type="NCBI Taxonomy" id="320371"/>
    <lineage>
        <taxon>Bacteria</taxon>
        <taxon>Pseudomonadati</taxon>
        <taxon>Pseudomonadota</taxon>
        <taxon>Betaproteobacteria</taxon>
        <taxon>Burkholderiales</taxon>
        <taxon>Burkholderiaceae</taxon>
        <taxon>Burkholderia</taxon>
        <taxon>pseudomallei group</taxon>
    </lineage>
</organism>
<evidence type="ECO:0000256" key="1">
    <source>
        <dbReference type="SAM" id="MobiDB-lite"/>
    </source>
</evidence>
<reference evidence="2" key="1">
    <citation type="submission" date="2009-05" db="EMBL/GenBank/DDBJ databases">
        <authorList>
            <person name="Harkins D.M."/>
            <person name="DeShazer D."/>
            <person name="Woods D.E."/>
            <person name="Brinkac L.M."/>
            <person name="Brown K.A."/>
            <person name="Hung G.C."/>
            <person name="Tuanyok A."/>
            <person name="Zhang B."/>
            <person name="Nierman W.C."/>
        </authorList>
    </citation>
    <scope>NUCLEOTIDE SEQUENCE [LARGE SCALE GENOMIC DNA]</scope>
    <source>
        <strain evidence="2">1710a</strain>
    </source>
</reference>
<name>A0A0E1VZW5_BURPE</name>
<proteinExistence type="predicted"/>
<gene>
    <name evidence="2" type="ORF">BURPS1710A_2975</name>
</gene>